<sequence length="62" mass="6851">MGSQAPWGDNGEESSNESVPKVKTVHEVTNRWLCPGGQKTSLMRLQERELLTLFLGCTSSTQ</sequence>
<comment type="caution">
    <text evidence="2">The sequence shown here is derived from an EMBL/GenBank/DDBJ whole genome shotgun (WGS) entry which is preliminary data.</text>
</comment>
<evidence type="ECO:0000256" key="1">
    <source>
        <dbReference type="SAM" id="MobiDB-lite"/>
    </source>
</evidence>
<dbReference type="AlphaFoldDB" id="A0A5B7DZQ0"/>
<dbReference type="EMBL" id="VSRR010001695">
    <property type="protein sequence ID" value="MPC27120.1"/>
    <property type="molecule type" value="Genomic_DNA"/>
</dbReference>
<keyword evidence="3" id="KW-1185">Reference proteome</keyword>
<dbReference type="Proteomes" id="UP000324222">
    <property type="component" value="Unassembled WGS sequence"/>
</dbReference>
<proteinExistence type="predicted"/>
<accession>A0A5B7DZQ0</accession>
<protein>
    <submittedName>
        <fullName evidence="2">Uncharacterized protein</fullName>
    </submittedName>
</protein>
<feature type="region of interest" description="Disordered" evidence="1">
    <location>
        <begin position="1"/>
        <end position="22"/>
    </location>
</feature>
<name>A0A5B7DZQ0_PORTR</name>
<evidence type="ECO:0000313" key="3">
    <source>
        <dbReference type="Proteomes" id="UP000324222"/>
    </source>
</evidence>
<reference evidence="2 3" key="1">
    <citation type="submission" date="2019-05" db="EMBL/GenBank/DDBJ databases">
        <title>Another draft genome of Portunus trituberculatus and its Hox gene families provides insights of decapod evolution.</title>
        <authorList>
            <person name="Jeong J.-H."/>
            <person name="Song I."/>
            <person name="Kim S."/>
            <person name="Choi T."/>
            <person name="Kim D."/>
            <person name="Ryu S."/>
            <person name="Kim W."/>
        </authorList>
    </citation>
    <scope>NUCLEOTIDE SEQUENCE [LARGE SCALE GENOMIC DNA]</scope>
    <source>
        <tissue evidence="2">Muscle</tissue>
    </source>
</reference>
<gene>
    <name evidence="2" type="ORF">E2C01_020282</name>
</gene>
<evidence type="ECO:0000313" key="2">
    <source>
        <dbReference type="EMBL" id="MPC27120.1"/>
    </source>
</evidence>
<organism evidence="2 3">
    <name type="scientific">Portunus trituberculatus</name>
    <name type="common">Swimming crab</name>
    <name type="synonym">Neptunus trituberculatus</name>
    <dbReference type="NCBI Taxonomy" id="210409"/>
    <lineage>
        <taxon>Eukaryota</taxon>
        <taxon>Metazoa</taxon>
        <taxon>Ecdysozoa</taxon>
        <taxon>Arthropoda</taxon>
        <taxon>Crustacea</taxon>
        <taxon>Multicrustacea</taxon>
        <taxon>Malacostraca</taxon>
        <taxon>Eumalacostraca</taxon>
        <taxon>Eucarida</taxon>
        <taxon>Decapoda</taxon>
        <taxon>Pleocyemata</taxon>
        <taxon>Brachyura</taxon>
        <taxon>Eubrachyura</taxon>
        <taxon>Portunoidea</taxon>
        <taxon>Portunidae</taxon>
        <taxon>Portuninae</taxon>
        <taxon>Portunus</taxon>
    </lineage>
</organism>